<dbReference type="EMBL" id="JAODUP010000497">
    <property type="protein sequence ID" value="KAK2148451.1"/>
    <property type="molecule type" value="Genomic_DNA"/>
</dbReference>
<evidence type="ECO:0008006" key="3">
    <source>
        <dbReference type="Google" id="ProtNLM"/>
    </source>
</evidence>
<keyword evidence="2" id="KW-1185">Reference proteome</keyword>
<dbReference type="AlphaFoldDB" id="A0AAD9MYK6"/>
<protein>
    <recommendedName>
        <fullName evidence="3">Reverse transcriptase domain-containing protein</fullName>
    </recommendedName>
</protein>
<organism evidence="1 2">
    <name type="scientific">Paralvinella palmiformis</name>
    <dbReference type="NCBI Taxonomy" id="53620"/>
    <lineage>
        <taxon>Eukaryota</taxon>
        <taxon>Metazoa</taxon>
        <taxon>Spiralia</taxon>
        <taxon>Lophotrochozoa</taxon>
        <taxon>Annelida</taxon>
        <taxon>Polychaeta</taxon>
        <taxon>Sedentaria</taxon>
        <taxon>Canalipalpata</taxon>
        <taxon>Terebellida</taxon>
        <taxon>Terebelliformia</taxon>
        <taxon>Alvinellidae</taxon>
        <taxon>Paralvinella</taxon>
    </lineage>
</organism>
<sequence length="124" mass="14173">MLTHNHLPSIFTTGLMVLVLKKPTLDPGNPLNYRPITMSSILAELFELLILLTDVPLCFNQFGFGIDYSVSRGIYLLNDLTWYSKNHNSNLFIASMDAVKCFDLIWHGCMFYKLYSTLSIIYIA</sequence>
<name>A0AAD9MYK6_9ANNE</name>
<accession>A0AAD9MYK6</accession>
<dbReference type="Proteomes" id="UP001208570">
    <property type="component" value="Unassembled WGS sequence"/>
</dbReference>
<proteinExistence type="predicted"/>
<evidence type="ECO:0000313" key="1">
    <source>
        <dbReference type="EMBL" id="KAK2148451.1"/>
    </source>
</evidence>
<gene>
    <name evidence="1" type="ORF">LSH36_497g02043</name>
</gene>
<comment type="caution">
    <text evidence="1">The sequence shown here is derived from an EMBL/GenBank/DDBJ whole genome shotgun (WGS) entry which is preliminary data.</text>
</comment>
<evidence type="ECO:0000313" key="2">
    <source>
        <dbReference type="Proteomes" id="UP001208570"/>
    </source>
</evidence>
<reference evidence="1" key="1">
    <citation type="journal article" date="2023" name="Mol. Biol. Evol.">
        <title>Third-Generation Sequencing Reveals the Adaptive Role of the Epigenome in Three Deep-Sea Polychaetes.</title>
        <authorList>
            <person name="Perez M."/>
            <person name="Aroh O."/>
            <person name="Sun Y."/>
            <person name="Lan Y."/>
            <person name="Juniper S.K."/>
            <person name="Young C.R."/>
            <person name="Angers B."/>
            <person name="Qian P.Y."/>
        </authorList>
    </citation>
    <scope>NUCLEOTIDE SEQUENCE</scope>
    <source>
        <strain evidence="1">P08H-3</strain>
    </source>
</reference>